<name>A0ACB9LVF0_BAUVA</name>
<reference evidence="1 2" key="1">
    <citation type="journal article" date="2022" name="DNA Res.">
        <title>Chromosomal-level genome assembly of the orchid tree Bauhinia variegata (Leguminosae; Cercidoideae) supports the allotetraploid origin hypothesis of Bauhinia.</title>
        <authorList>
            <person name="Zhong Y."/>
            <person name="Chen Y."/>
            <person name="Zheng D."/>
            <person name="Pang J."/>
            <person name="Liu Y."/>
            <person name="Luo S."/>
            <person name="Meng S."/>
            <person name="Qian L."/>
            <person name="Wei D."/>
            <person name="Dai S."/>
            <person name="Zhou R."/>
        </authorList>
    </citation>
    <scope>NUCLEOTIDE SEQUENCE [LARGE SCALE GENOMIC DNA]</scope>
    <source>
        <strain evidence="1">BV-YZ2020</strain>
    </source>
</reference>
<dbReference type="Proteomes" id="UP000828941">
    <property type="component" value="Chromosome 11"/>
</dbReference>
<accession>A0ACB9LVF0</accession>
<proteinExistence type="predicted"/>
<dbReference type="EMBL" id="CM039436">
    <property type="protein sequence ID" value="KAI4315027.1"/>
    <property type="molecule type" value="Genomic_DNA"/>
</dbReference>
<organism evidence="1 2">
    <name type="scientific">Bauhinia variegata</name>
    <name type="common">Purple orchid tree</name>
    <name type="synonym">Phanera variegata</name>
    <dbReference type="NCBI Taxonomy" id="167791"/>
    <lineage>
        <taxon>Eukaryota</taxon>
        <taxon>Viridiplantae</taxon>
        <taxon>Streptophyta</taxon>
        <taxon>Embryophyta</taxon>
        <taxon>Tracheophyta</taxon>
        <taxon>Spermatophyta</taxon>
        <taxon>Magnoliopsida</taxon>
        <taxon>eudicotyledons</taxon>
        <taxon>Gunneridae</taxon>
        <taxon>Pentapetalae</taxon>
        <taxon>rosids</taxon>
        <taxon>fabids</taxon>
        <taxon>Fabales</taxon>
        <taxon>Fabaceae</taxon>
        <taxon>Cercidoideae</taxon>
        <taxon>Cercideae</taxon>
        <taxon>Bauhiniinae</taxon>
        <taxon>Bauhinia</taxon>
    </lineage>
</organism>
<evidence type="ECO:0000313" key="2">
    <source>
        <dbReference type="Proteomes" id="UP000828941"/>
    </source>
</evidence>
<evidence type="ECO:0000313" key="1">
    <source>
        <dbReference type="EMBL" id="KAI4315027.1"/>
    </source>
</evidence>
<sequence>MERHSISSATRSGRKCFSLWVDAFNPAEYGPQKSQRMASFLLYLSDVSEGEETTFPIEVATITRTVLYWLKGKATRRGWTCYFIRWFLIGTIHPSSLHGSDPVIKGQKWVATKWIRDQELDDHEV</sequence>
<protein>
    <submittedName>
        <fullName evidence="1">Uncharacterized protein</fullName>
    </submittedName>
</protein>
<keyword evidence="2" id="KW-1185">Reference proteome</keyword>
<comment type="caution">
    <text evidence="1">The sequence shown here is derived from an EMBL/GenBank/DDBJ whole genome shotgun (WGS) entry which is preliminary data.</text>
</comment>
<gene>
    <name evidence="1" type="ORF">L6164_027877</name>
</gene>